<organism evidence="4 5">
    <name type="scientific">Mya arenaria</name>
    <name type="common">Soft-shell clam</name>
    <dbReference type="NCBI Taxonomy" id="6604"/>
    <lineage>
        <taxon>Eukaryota</taxon>
        <taxon>Metazoa</taxon>
        <taxon>Spiralia</taxon>
        <taxon>Lophotrochozoa</taxon>
        <taxon>Mollusca</taxon>
        <taxon>Bivalvia</taxon>
        <taxon>Autobranchia</taxon>
        <taxon>Heteroconchia</taxon>
        <taxon>Euheterodonta</taxon>
        <taxon>Imparidentia</taxon>
        <taxon>Neoheterodontei</taxon>
        <taxon>Myida</taxon>
        <taxon>Myoidea</taxon>
        <taxon>Myidae</taxon>
        <taxon>Mya</taxon>
    </lineage>
</organism>
<evidence type="ECO:0000259" key="3">
    <source>
        <dbReference type="Pfam" id="PF06401"/>
    </source>
</evidence>
<dbReference type="PANTHER" id="PTHR16560">
    <property type="entry name" value="ALPHA-2-MACROGLOBULIN RECEPTOR-ASSOCIATED PROTEIN"/>
    <property type="match status" value="1"/>
</dbReference>
<dbReference type="Proteomes" id="UP001164746">
    <property type="component" value="Chromosome 2"/>
</dbReference>
<dbReference type="EMBL" id="CP111013">
    <property type="protein sequence ID" value="WAQ97449.1"/>
    <property type="molecule type" value="Genomic_DNA"/>
</dbReference>
<feature type="compositionally biased region" description="Basic and acidic residues" evidence="2">
    <location>
        <begin position="1"/>
        <end position="23"/>
    </location>
</feature>
<name>A0ABY7DJD5_MYAAR</name>
<evidence type="ECO:0000313" key="5">
    <source>
        <dbReference type="Proteomes" id="UP001164746"/>
    </source>
</evidence>
<proteinExistence type="predicted"/>
<dbReference type="PANTHER" id="PTHR16560:SF2">
    <property type="entry name" value="ALPHA-2-MACROGLOBULIN RECEPTOR-ASSOCIATED PROTEIN"/>
    <property type="match status" value="1"/>
</dbReference>
<evidence type="ECO:0000256" key="2">
    <source>
        <dbReference type="SAM" id="MobiDB-lite"/>
    </source>
</evidence>
<dbReference type="SUPFAM" id="SSF47045">
    <property type="entry name" value="RAP domain-like"/>
    <property type="match status" value="2"/>
</dbReference>
<keyword evidence="5" id="KW-1185">Reference proteome</keyword>
<feature type="domain" description="Alpha-2-macroglobulin RAP C-terminal" evidence="3">
    <location>
        <begin position="131"/>
        <end position="308"/>
    </location>
</feature>
<dbReference type="InterPro" id="IPR010483">
    <property type="entry name" value="Alpha_2_MRAP_C"/>
</dbReference>
<dbReference type="InterPro" id="IPR038003">
    <property type="entry name" value="A2-macroglobuin_RAP"/>
</dbReference>
<dbReference type="Gene3D" id="1.20.81.10">
    <property type="entry name" value="RAP domain"/>
    <property type="match status" value="2"/>
</dbReference>
<evidence type="ECO:0000256" key="1">
    <source>
        <dbReference type="SAM" id="Coils"/>
    </source>
</evidence>
<reference evidence="4" key="1">
    <citation type="submission" date="2022-11" db="EMBL/GenBank/DDBJ databases">
        <title>Centuries of genome instability and evolution in soft-shell clam transmissible cancer (bioRxiv).</title>
        <authorList>
            <person name="Hart S.F.M."/>
            <person name="Yonemitsu M.A."/>
            <person name="Giersch R.M."/>
            <person name="Beal B.F."/>
            <person name="Arriagada G."/>
            <person name="Davis B.W."/>
            <person name="Ostrander E.A."/>
            <person name="Goff S.P."/>
            <person name="Metzger M.J."/>
        </authorList>
    </citation>
    <scope>NUCLEOTIDE SEQUENCE</scope>
    <source>
        <strain evidence="4">MELC-2E11</strain>
        <tissue evidence="4">Siphon/mantle</tissue>
    </source>
</reference>
<feature type="coiled-coil region" evidence="1">
    <location>
        <begin position="136"/>
        <end position="208"/>
    </location>
</feature>
<protein>
    <submittedName>
        <fullName evidence="4">AMRP-like protein</fullName>
    </submittedName>
</protein>
<dbReference type="Pfam" id="PF06401">
    <property type="entry name" value="Alpha-2-MRAP_C"/>
    <property type="match status" value="1"/>
</dbReference>
<gene>
    <name evidence="4" type="ORF">MAR_030139</name>
</gene>
<dbReference type="InterPro" id="IPR036744">
    <property type="entry name" value="RAP_sf"/>
</dbReference>
<evidence type="ECO:0000313" key="4">
    <source>
        <dbReference type="EMBL" id="WAQ97449.1"/>
    </source>
</evidence>
<feature type="non-terminal residue" evidence="4">
    <location>
        <position position="343"/>
    </location>
</feature>
<sequence length="343" mass="39888">MIERNESNVDTAVERQRLSDVPRDPSVSVHARRDAIAYPLNIACYVQHTPIPRNILSRNIIRPYSRVGYLNISVTPDTKHPSISHMLKGQRLSDLYADLVVQDKREGELKRRKGENMDFDGMFEAEVRDEMAKDEIHLLKQELGHHQQKMDEYEDLRQEYDELQDKIDNSLENLDGQDEAFTVLNKKRQDMKAKHKEVRESLKTLEGKVKNKPADGDTGQGVEFEDARVYHLWALAQKAGMNEKELASLKTELGHFESRVRKAEYLSDKVKKMDLKFQEGQDVNTKEHESLKEKAQFHNRKTAHLFTDECCLHIRISYLVPLIQHHIVPVVRQQRLLLYDQGA</sequence>
<feature type="region of interest" description="Disordered" evidence="2">
    <location>
        <begin position="1"/>
        <end position="26"/>
    </location>
</feature>
<accession>A0ABY7DJD5</accession>
<keyword evidence="1" id="KW-0175">Coiled coil</keyword>